<accession>F3GIS4</accession>
<dbReference type="BioCyc" id="PSYR629263:G11X0-6112-MONOMER"/>
<reference evidence="1 2" key="1">
    <citation type="journal article" date="2011" name="PLoS Pathog.">
        <title>Dynamic evolution of pathogenicity revealed by sequencing and comparative genomics of 19 Pseudomonas syringae isolates.</title>
        <authorList>
            <person name="Baltrus D.A."/>
            <person name="Nishimura M.T."/>
            <person name="Romanchuk A."/>
            <person name="Chang J.H."/>
            <person name="Mukhtar M.S."/>
            <person name="Cherkis K."/>
            <person name="Roach J."/>
            <person name="Grant S.R."/>
            <person name="Jones C.D."/>
            <person name="Dangl J.L."/>
        </authorList>
    </citation>
    <scope>NUCLEOTIDE SEQUENCE [LARGE SCALE GENOMIC DNA]</scope>
    <source>
        <strain evidence="1 2">1704B</strain>
    </source>
</reference>
<organism evidence="1 2">
    <name type="scientific">Pseudomonas syringae pv. pisi str. 1704B</name>
    <dbReference type="NCBI Taxonomy" id="629263"/>
    <lineage>
        <taxon>Bacteria</taxon>
        <taxon>Pseudomonadati</taxon>
        <taxon>Pseudomonadota</taxon>
        <taxon>Gammaproteobacteria</taxon>
        <taxon>Pseudomonadales</taxon>
        <taxon>Pseudomonadaceae</taxon>
        <taxon>Pseudomonas</taxon>
        <taxon>Pseudomonas syringae</taxon>
    </lineage>
</organism>
<dbReference type="AlphaFoldDB" id="F3GIS4"/>
<dbReference type="HOGENOM" id="CLU_2754888_0_0_6"/>
<name>F3GIS4_PSESJ</name>
<evidence type="ECO:0000313" key="2">
    <source>
        <dbReference type="Proteomes" id="UP000004986"/>
    </source>
</evidence>
<protein>
    <submittedName>
        <fullName evidence="1">Uncharacterized protein</fullName>
    </submittedName>
</protein>
<keyword evidence="2" id="KW-1185">Reference proteome</keyword>
<comment type="caution">
    <text evidence="1">The sequence shown here is derived from an EMBL/GenBank/DDBJ whole genome shotgun (WGS) entry which is preliminary data.</text>
</comment>
<gene>
    <name evidence="1" type="ORF">PSYPI_33713</name>
</gene>
<proteinExistence type="predicted"/>
<dbReference type="Proteomes" id="UP000004986">
    <property type="component" value="Unassembled WGS sequence"/>
</dbReference>
<sequence length="70" mass="8057">MLDRSNIFDQKDRFKNGRLIRTSTIREFSVLGDYLRAVTFTDSVYVLINADHSLLSLRIRGSDESFTLDG</sequence>
<dbReference type="EMBL" id="AEAI01001895">
    <property type="protein sequence ID" value="EGH46977.1"/>
    <property type="molecule type" value="Genomic_DNA"/>
</dbReference>
<evidence type="ECO:0000313" key="1">
    <source>
        <dbReference type="EMBL" id="EGH46977.1"/>
    </source>
</evidence>